<dbReference type="Proteomes" id="UP000253318">
    <property type="component" value="Unassembled WGS sequence"/>
</dbReference>
<feature type="region of interest" description="Disordered" evidence="1">
    <location>
        <begin position="1"/>
        <end position="47"/>
    </location>
</feature>
<gene>
    <name evidence="2" type="ORF">DEF24_26335</name>
</gene>
<feature type="non-terminal residue" evidence="2">
    <location>
        <position position="47"/>
    </location>
</feature>
<feature type="compositionally biased region" description="Low complexity" evidence="1">
    <location>
        <begin position="20"/>
        <end position="37"/>
    </location>
</feature>
<evidence type="ECO:0000313" key="3">
    <source>
        <dbReference type="Proteomes" id="UP000253318"/>
    </source>
</evidence>
<name>A0A368SY63_9ACTN</name>
<proteinExistence type="predicted"/>
<evidence type="ECO:0000256" key="1">
    <source>
        <dbReference type="SAM" id="MobiDB-lite"/>
    </source>
</evidence>
<evidence type="ECO:0000313" key="2">
    <source>
        <dbReference type="EMBL" id="RCV48419.1"/>
    </source>
</evidence>
<comment type="caution">
    <text evidence="2">The sequence shown here is derived from an EMBL/GenBank/DDBJ whole genome shotgun (WGS) entry which is preliminary data.</text>
</comment>
<protein>
    <submittedName>
        <fullName evidence="2">Co-chaperone YbbN</fullName>
    </submittedName>
</protein>
<accession>A0A368SY63</accession>
<organism evidence="2 3">
    <name type="scientific">Marinitenerispora sediminis</name>
    <dbReference type="NCBI Taxonomy" id="1931232"/>
    <lineage>
        <taxon>Bacteria</taxon>
        <taxon>Bacillati</taxon>
        <taxon>Actinomycetota</taxon>
        <taxon>Actinomycetes</taxon>
        <taxon>Streptosporangiales</taxon>
        <taxon>Nocardiopsidaceae</taxon>
        <taxon>Marinitenerispora</taxon>
    </lineage>
</organism>
<dbReference type="AlphaFoldDB" id="A0A368SY63"/>
<feature type="compositionally biased region" description="Gly residues" evidence="1">
    <location>
        <begin position="38"/>
        <end position="47"/>
    </location>
</feature>
<reference evidence="2 3" key="1">
    <citation type="submission" date="2018-04" db="EMBL/GenBank/DDBJ databases">
        <title>Novel actinobacteria from marine sediment.</title>
        <authorList>
            <person name="Ng Z.Y."/>
            <person name="Tan G.Y.A."/>
        </authorList>
    </citation>
    <scope>NUCLEOTIDE SEQUENCE [LARGE SCALE GENOMIC DNA]</scope>
    <source>
        <strain evidence="2 3">TPS81</strain>
    </source>
</reference>
<dbReference type="EMBL" id="QEIN01000398">
    <property type="protein sequence ID" value="RCV48419.1"/>
    <property type="molecule type" value="Genomic_DNA"/>
</dbReference>
<keyword evidence="3" id="KW-1185">Reference proteome</keyword>
<sequence>MRGGAARRAGRGRRPGRPGGEPAAPPAGALPEGSRTPGRGGSGGGPG</sequence>